<dbReference type="Proteomes" id="UP000314983">
    <property type="component" value="Chromosome 1"/>
</dbReference>
<accession>A0A4W4FG51</accession>
<reference evidence="1" key="3">
    <citation type="submission" date="2020-05" db="EMBL/GenBank/DDBJ databases">
        <title>Electrophorus electricus (electric eel) genome, fEleEle1, primary haplotype.</title>
        <authorList>
            <person name="Myers G."/>
            <person name="Meyer A."/>
            <person name="Fedrigo O."/>
            <person name="Formenti G."/>
            <person name="Rhie A."/>
            <person name="Tracey A."/>
            <person name="Sims Y."/>
            <person name="Jarvis E.D."/>
        </authorList>
    </citation>
    <scope>NUCLEOTIDE SEQUENCE [LARGE SCALE GENOMIC DNA]</scope>
</reference>
<name>A0A4W4FG51_ELEEL</name>
<reference evidence="2" key="2">
    <citation type="journal article" date="2017" name="Sci. Adv.">
        <title>A tail of two voltages: Proteomic comparison of the three electric organs of the electric eel.</title>
        <authorList>
            <person name="Traeger L.L."/>
            <person name="Sabat G."/>
            <person name="Barrett-Wilt G.A."/>
            <person name="Wells G.B."/>
            <person name="Sussman M.R."/>
        </authorList>
    </citation>
    <scope>NUCLEOTIDE SEQUENCE [LARGE SCALE GENOMIC DNA]</scope>
</reference>
<keyword evidence="2" id="KW-1185">Reference proteome</keyword>
<dbReference type="Ensembl" id="ENSEEET00000023059.2">
    <property type="protein sequence ID" value="ENSEEEP00000022806.2"/>
    <property type="gene ID" value="ENSEEEG00000011061.2"/>
</dbReference>
<dbReference type="OMA" id="GQHEVGQ"/>
<sequence>VVERRCRFLHGLYPLCEEEEGKLAQKQQEVSHTVQDHHSDRRAEIFTINRLCVHHDVGISVKELDTFLQTPEAALHARSLEKLHTFQVIFQILQNHPDNLHDRKDKGAKGQGACVIPKRKTQPQKRVTDGACWDVIWFGEGPVVGGKSPCQGDLAQCHYKVGTPEKQE</sequence>
<protein>
    <submittedName>
        <fullName evidence="1">Uncharacterized protein</fullName>
    </submittedName>
</protein>
<evidence type="ECO:0000313" key="2">
    <source>
        <dbReference type="Proteomes" id="UP000314983"/>
    </source>
</evidence>
<dbReference type="AlphaFoldDB" id="A0A4W4FG51"/>
<reference evidence="1" key="5">
    <citation type="submission" date="2025-09" db="UniProtKB">
        <authorList>
            <consortium name="Ensembl"/>
        </authorList>
    </citation>
    <scope>IDENTIFICATION</scope>
</reference>
<proteinExistence type="predicted"/>
<dbReference type="GeneTree" id="ENSGT00900000143551"/>
<evidence type="ECO:0000313" key="1">
    <source>
        <dbReference type="Ensembl" id="ENSEEEP00000022806.2"/>
    </source>
</evidence>
<reference evidence="2" key="1">
    <citation type="journal article" date="2014" name="Science">
        <title>Nonhuman genetics. Genomic basis for the convergent evolution of electric organs.</title>
        <authorList>
            <person name="Gallant J.R."/>
            <person name="Traeger L.L."/>
            <person name="Volkening J.D."/>
            <person name="Moffett H."/>
            <person name="Chen P.H."/>
            <person name="Novina C.D."/>
            <person name="Phillips G.N.Jr."/>
            <person name="Anand R."/>
            <person name="Wells G.B."/>
            <person name="Pinch M."/>
            <person name="Guth R."/>
            <person name="Unguez G.A."/>
            <person name="Albert J.S."/>
            <person name="Zakon H.H."/>
            <person name="Samanta M.P."/>
            <person name="Sussman M.R."/>
        </authorList>
    </citation>
    <scope>NUCLEOTIDE SEQUENCE [LARGE SCALE GENOMIC DNA]</scope>
</reference>
<reference evidence="1" key="4">
    <citation type="submission" date="2025-08" db="UniProtKB">
        <authorList>
            <consortium name="Ensembl"/>
        </authorList>
    </citation>
    <scope>IDENTIFICATION</scope>
</reference>
<organism evidence="1 2">
    <name type="scientific">Electrophorus electricus</name>
    <name type="common">Electric eel</name>
    <name type="synonym">Gymnotus electricus</name>
    <dbReference type="NCBI Taxonomy" id="8005"/>
    <lineage>
        <taxon>Eukaryota</taxon>
        <taxon>Metazoa</taxon>
        <taxon>Chordata</taxon>
        <taxon>Craniata</taxon>
        <taxon>Vertebrata</taxon>
        <taxon>Euteleostomi</taxon>
        <taxon>Actinopterygii</taxon>
        <taxon>Neopterygii</taxon>
        <taxon>Teleostei</taxon>
        <taxon>Ostariophysi</taxon>
        <taxon>Gymnotiformes</taxon>
        <taxon>Gymnotoidei</taxon>
        <taxon>Gymnotidae</taxon>
        <taxon>Electrophorus</taxon>
    </lineage>
</organism>